<dbReference type="PANTHER" id="PTHR46637:SF1">
    <property type="entry name" value="BLL5188 PROTEIN"/>
    <property type="match status" value="1"/>
</dbReference>
<evidence type="ECO:0000313" key="6">
    <source>
        <dbReference type="EMBL" id="QEL16305.1"/>
    </source>
</evidence>
<dbReference type="InterPro" id="IPR052909">
    <property type="entry name" value="Transposase_6_like"/>
</dbReference>
<evidence type="ECO:0000313" key="8">
    <source>
        <dbReference type="EMBL" id="QEL17662.1"/>
    </source>
</evidence>
<dbReference type="KEGG" id="lrs:PX52LOC_01133"/>
<dbReference type="KEGG" id="lrs:PX52LOC_04660"/>
<protein>
    <submittedName>
        <fullName evidence="10">IS5/IS1182 family transposase</fullName>
    </submittedName>
</protein>
<dbReference type="RefSeq" id="WP_390635390.1">
    <property type="nucleotide sequence ID" value="NZ_CP042425.1"/>
</dbReference>
<sequence length="143" mass="15875">MQTPRYALTDAQWAALGPLLPPAKPGGRPPSDPRRLIDAMLWVLHTGAPWRDLPDRHGPWQTAYHRFNAYRQDGIWDRVVEHLQRHADLDHGQWNVDGTVVRAARPAAGAKKKGGGRRAGRSRPGPQPRRVGDQGALGVRPGR</sequence>
<evidence type="ECO:0000313" key="5">
    <source>
        <dbReference type="EMBL" id="QEL14745.1"/>
    </source>
</evidence>
<dbReference type="AlphaFoldDB" id="A0A5C1AGJ3"/>
<feature type="compositionally biased region" description="Basic residues" evidence="1">
    <location>
        <begin position="110"/>
        <end position="121"/>
    </location>
</feature>
<organism evidence="10 11">
    <name type="scientific">Limnoglobus roseus</name>
    <dbReference type="NCBI Taxonomy" id="2598579"/>
    <lineage>
        <taxon>Bacteria</taxon>
        <taxon>Pseudomonadati</taxon>
        <taxon>Planctomycetota</taxon>
        <taxon>Planctomycetia</taxon>
        <taxon>Gemmatales</taxon>
        <taxon>Gemmataceae</taxon>
        <taxon>Limnoglobus</taxon>
    </lineage>
</organism>
<dbReference type="KEGG" id="lrs:PX52LOC_05576"/>
<gene>
    <name evidence="3" type="ORF">PX52LOC_01133</name>
    <name evidence="4" type="ORF">PX52LOC_01236</name>
    <name evidence="5" type="ORF">PX52LOC_01639</name>
    <name evidence="6" type="ORF">PX52LOC_03248</name>
    <name evidence="7" type="ORF">PX52LOC_04597</name>
    <name evidence="8" type="ORF">PX52LOC_04660</name>
    <name evidence="9" type="ORF">PX52LOC_05576</name>
    <name evidence="10" type="ORF">PX52LOC_05578</name>
</gene>
<evidence type="ECO:0000313" key="4">
    <source>
        <dbReference type="EMBL" id="QEL14348.1"/>
    </source>
</evidence>
<dbReference type="EMBL" id="CP042425">
    <property type="protein sequence ID" value="QEL17601.1"/>
    <property type="molecule type" value="Genomic_DNA"/>
</dbReference>
<dbReference type="KEGG" id="lrs:PX52LOC_01639"/>
<evidence type="ECO:0000313" key="11">
    <source>
        <dbReference type="Proteomes" id="UP000324974"/>
    </source>
</evidence>
<evidence type="ECO:0000313" key="9">
    <source>
        <dbReference type="EMBL" id="QEL18547.1"/>
    </source>
</evidence>
<reference evidence="10" key="2">
    <citation type="journal article" date="2020" name="Int. J. Syst. Evol. Microbiol.">
        <title>Limnoglobus roseus gen. nov., sp. nov., a novel freshwater planctomycete with a giant genome from the family Gemmataceae.</title>
        <authorList>
            <person name="Kulichevskaya I.S."/>
            <person name="Naumoff D.G."/>
            <person name="Miroshnikov K.K."/>
            <person name="Ivanova A.A."/>
            <person name="Philippov D.A."/>
            <person name="Hakobyan A."/>
            <person name="Rijpstra W.I.C."/>
            <person name="Damste J.S.S."/>
            <person name="Liesack W."/>
            <person name="Dedysh S.N."/>
        </authorList>
    </citation>
    <scope>NUCLEOTIDE SEQUENCE</scope>
    <source>
        <strain evidence="10">PX52</strain>
    </source>
</reference>
<dbReference type="Proteomes" id="UP000324974">
    <property type="component" value="Chromosome"/>
</dbReference>
<dbReference type="KEGG" id="lrs:PX52LOC_05578"/>
<dbReference type="EMBL" id="CP042425">
    <property type="protein sequence ID" value="QEL17662.1"/>
    <property type="molecule type" value="Genomic_DNA"/>
</dbReference>
<dbReference type="EMBL" id="CP042425">
    <property type="protein sequence ID" value="QEL14263.1"/>
    <property type="molecule type" value="Genomic_DNA"/>
</dbReference>
<dbReference type="NCBIfam" id="NF033580">
    <property type="entry name" value="transpos_IS5_3"/>
    <property type="match status" value="1"/>
</dbReference>
<feature type="region of interest" description="Disordered" evidence="1">
    <location>
        <begin position="100"/>
        <end position="143"/>
    </location>
</feature>
<dbReference type="KEGG" id="lrs:PX52LOC_04597"/>
<dbReference type="KEGG" id="lrs:PX52LOC_01236"/>
<name>A0A5C1AGJ3_9BACT</name>
<dbReference type="EMBL" id="CP042425">
    <property type="protein sequence ID" value="QEL18549.1"/>
    <property type="molecule type" value="Genomic_DNA"/>
</dbReference>
<dbReference type="InterPro" id="IPR025161">
    <property type="entry name" value="IS402-like_dom"/>
</dbReference>
<reference evidence="11" key="1">
    <citation type="submission" date="2019-08" db="EMBL/GenBank/DDBJ databases">
        <title>Limnoglobus roseus gen. nov., sp. nov., a novel freshwater planctomycete with a giant genome from the family Gemmataceae.</title>
        <authorList>
            <person name="Kulichevskaya I.S."/>
            <person name="Naumoff D.G."/>
            <person name="Miroshnikov K."/>
            <person name="Ivanova A."/>
            <person name="Philippov D.A."/>
            <person name="Hakobyan A."/>
            <person name="Rijpstra I.C."/>
            <person name="Sinninghe Damste J.S."/>
            <person name="Liesack W."/>
            <person name="Dedysh S.N."/>
        </authorList>
    </citation>
    <scope>NUCLEOTIDE SEQUENCE [LARGE SCALE GENOMIC DNA]</scope>
    <source>
        <strain evidence="11">PX52</strain>
    </source>
</reference>
<dbReference type="EMBL" id="CP042425">
    <property type="protein sequence ID" value="QEL18547.1"/>
    <property type="molecule type" value="Genomic_DNA"/>
</dbReference>
<feature type="domain" description="Insertion element IS402-like" evidence="2">
    <location>
        <begin position="8"/>
        <end position="79"/>
    </location>
</feature>
<evidence type="ECO:0000259" key="2">
    <source>
        <dbReference type="Pfam" id="PF13340"/>
    </source>
</evidence>
<evidence type="ECO:0000313" key="10">
    <source>
        <dbReference type="EMBL" id="QEL18549.1"/>
    </source>
</evidence>
<keyword evidence="11" id="KW-1185">Reference proteome</keyword>
<dbReference type="EMBL" id="CP042425">
    <property type="protein sequence ID" value="QEL14348.1"/>
    <property type="molecule type" value="Genomic_DNA"/>
</dbReference>
<dbReference type="EMBL" id="CP042425">
    <property type="protein sequence ID" value="QEL14745.1"/>
    <property type="molecule type" value="Genomic_DNA"/>
</dbReference>
<evidence type="ECO:0000313" key="7">
    <source>
        <dbReference type="EMBL" id="QEL17601.1"/>
    </source>
</evidence>
<dbReference type="KEGG" id="lrs:PX52LOC_03248"/>
<accession>A0A5C1AGJ3</accession>
<dbReference type="PANTHER" id="PTHR46637">
    <property type="entry name" value="TIS1421-TRANSPOSASE PROTEIN A"/>
    <property type="match status" value="1"/>
</dbReference>
<proteinExistence type="predicted"/>
<dbReference type="EMBL" id="CP042425">
    <property type="protein sequence ID" value="QEL16305.1"/>
    <property type="molecule type" value="Genomic_DNA"/>
</dbReference>
<evidence type="ECO:0000313" key="3">
    <source>
        <dbReference type="EMBL" id="QEL14263.1"/>
    </source>
</evidence>
<dbReference type="Pfam" id="PF13340">
    <property type="entry name" value="DUF4096"/>
    <property type="match status" value="1"/>
</dbReference>
<evidence type="ECO:0000256" key="1">
    <source>
        <dbReference type="SAM" id="MobiDB-lite"/>
    </source>
</evidence>